<dbReference type="Gene3D" id="3.30.70.1350">
    <property type="entry name" value="Cation efflux protein, cytoplasmic domain"/>
    <property type="match status" value="1"/>
</dbReference>
<dbReference type="PANTHER" id="PTHR43840">
    <property type="entry name" value="MITOCHONDRIAL METAL TRANSPORTER 1-RELATED"/>
    <property type="match status" value="1"/>
</dbReference>
<evidence type="ECO:0000256" key="4">
    <source>
        <dbReference type="ARBA" id="ARBA00022692"/>
    </source>
</evidence>
<proteinExistence type="inferred from homology"/>
<evidence type="ECO:0000256" key="6">
    <source>
        <dbReference type="ARBA" id="ARBA00023136"/>
    </source>
</evidence>
<gene>
    <name evidence="10" type="ORF">SAMN05216495_1136</name>
</gene>
<keyword evidence="3" id="KW-0813">Transport</keyword>
<accession>A0A1H2YY85</accession>
<dbReference type="InterPro" id="IPR036837">
    <property type="entry name" value="Cation_efflux_CTD_sf"/>
</dbReference>
<feature type="domain" description="Cation efflux protein transmembrane" evidence="8">
    <location>
        <begin position="19"/>
        <end position="211"/>
    </location>
</feature>
<evidence type="ECO:0000256" key="3">
    <source>
        <dbReference type="ARBA" id="ARBA00022448"/>
    </source>
</evidence>
<feature type="domain" description="Cation efflux protein cytoplasmic" evidence="9">
    <location>
        <begin position="215"/>
        <end position="283"/>
    </location>
</feature>
<dbReference type="SUPFAM" id="SSF160240">
    <property type="entry name" value="Cation efflux protein cytoplasmic domain-like"/>
    <property type="match status" value="1"/>
</dbReference>
<feature type="transmembrane region" description="Helical" evidence="7">
    <location>
        <begin position="12"/>
        <end position="35"/>
    </location>
</feature>
<sequence length="377" mass="41307">MGTSMTNGRRESIILRTSFIGIGVNILLAGFKAVVGFSTNSIAILMDAVNNLSDVLSSIITVAGAKLADRNPDFEHPFGHGRYEYLSALVISLIIFYAGITALVESVKKILDPEIPEYTTVSLVLLVVAVIAKIILGRYVKARGKEADSGALVGSGSDALFDAVLSFSVLVAALVYLQWGIPLESYVGAFIACFILRSGYGLLRDTLNEILGERPDPQLVREIKNLLVAEPEIRGAYDLMINNYGPGRNYASVHIELPDVMTVEQVDRLTHRINRKIFQATGVHLSGVTVYSCNTRDPEAAAIREKVSGLVMKHTWALQVHGFYVDRKAKTMRFDVVVTFGRDRDAIVRELEKEVGALYPGYRVSVDVDRDISALQG</sequence>
<dbReference type="InterPro" id="IPR027470">
    <property type="entry name" value="Cation_efflux_CTD"/>
</dbReference>
<dbReference type="EMBL" id="FNOP01000013">
    <property type="protein sequence ID" value="SDX10142.1"/>
    <property type="molecule type" value="Genomic_DNA"/>
</dbReference>
<evidence type="ECO:0000313" key="10">
    <source>
        <dbReference type="EMBL" id="SDX10142.1"/>
    </source>
</evidence>
<keyword evidence="5 7" id="KW-1133">Transmembrane helix</keyword>
<dbReference type="Pfam" id="PF16916">
    <property type="entry name" value="ZT_dimer"/>
    <property type="match status" value="1"/>
</dbReference>
<evidence type="ECO:0000259" key="9">
    <source>
        <dbReference type="Pfam" id="PF16916"/>
    </source>
</evidence>
<comment type="similarity">
    <text evidence="2">Belongs to the cation diffusion facilitator (CDF) transporter (TC 2.A.4) family.</text>
</comment>
<dbReference type="AlphaFoldDB" id="A0A1H2YY85"/>
<evidence type="ECO:0000259" key="8">
    <source>
        <dbReference type="Pfam" id="PF01545"/>
    </source>
</evidence>
<dbReference type="RefSeq" id="WP_012938601.1">
    <property type="nucleotide sequence ID" value="NZ_CALAKB010000031.1"/>
</dbReference>
<evidence type="ECO:0000256" key="7">
    <source>
        <dbReference type="SAM" id="Phobius"/>
    </source>
</evidence>
<feature type="transmembrane region" description="Helical" evidence="7">
    <location>
        <begin position="85"/>
        <end position="104"/>
    </location>
</feature>
<evidence type="ECO:0000256" key="2">
    <source>
        <dbReference type="ARBA" id="ARBA00008114"/>
    </source>
</evidence>
<dbReference type="PANTHER" id="PTHR43840:SF50">
    <property type="entry name" value="MANGANESE EFFLUX SYSTEM PROTEIN MNES"/>
    <property type="match status" value="1"/>
</dbReference>
<dbReference type="InterPro" id="IPR002524">
    <property type="entry name" value="Cation_efflux"/>
</dbReference>
<dbReference type="GO" id="GO:0016020">
    <property type="term" value="C:membrane"/>
    <property type="evidence" value="ECO:0007669"/>
    <property type="project" value="UniProtKB-SubCell"/>
</dbReference>
<protein>
    <submittedName>
        <fullName evidence="10">Cation diffusion facilitator family transporter</fullName>
    </submittedName>
</protein>
<reference evidence="10 11" key="1">
    <citation type="submission" date="2016-10" db="EMBL/GenBank/DDBJ databases">
        <authorList>
            <person name="Varghese N."/>
            <person name="Submissions S."/>
        </authorList>
    </citation>
    <scope>NUCLEOTIDE SEQUENCE [LARGE SCALE GENOMIC DNA]</scope>
    <source>
        <strain evidence="10 11">WCC6</strain>
    </source>
</reference>
<dbReference type="Gene3D" id="1.20.1510.10">
    <property type="entry name" value="Cation efflux protein transmembrane domain"/>
    <property type="match status" value="1"/>
</dbReference>
<keyword evidence="6 7" id="KW-0472">Membrane</keyword>
<comment type="subcellular location">
    <subcellularLocation>
        <location evidence="1">Membrane</location>
        <topology evidence="1">Multi-pass membrane protein</topology>
    </subcellularLocation>
</comment>
<dbReference type="InterPro" id="IPR058533">
    <property type="entry name" value="Cation_efflux_TM"/>
</dbReference>
<evidence type="ECO:0000256" key="1">
    <source>
        <dbReference type="ARBA" id="ARBA00004141"/>
    </source>
</evidence>
<dbReference type="OMA" id="HDYGPGR"/>
<evidence type="ECO:0000256" key="5">
    <source>
        <dbReference type="ARBA" id="ARBA00022989"/>
    </source>
</evidence>
<dbReference type="GeneID" id="78334953"/>
<comment type="caution">
    <text evidence="10">The sequence shown here is derived from an EMBL/GenBank/DDBJ whole genome shotgun (WGS) entry which is preliminary data.</text>
</comment>
<dbReference type="InterPro" id="IPR050291">
    <property type="entry name" value="CDF_Transporter"/>
</dbReference>
<dbReference type="SUPFAM" id="SSF161111">
    <property type="entry name" value="Cation efflux protein transmembrane domain-like"/>
    <property type="match status" value="1"/>
</dbReference>
<name>A0A1H2YY85_ACIFE</name>
<dbReference type="Proteomes" id="UP000182379">
    <property type="component" value="Unassembled WGS sequence"/>
</dbReference>
<dbReference type="Pfam" id="PF01545">
    <property type="entry name" value="Cation_efflux"/>
    <property type="match status" value="1"/>
</dbReference>
<dbReference type="InterPro" id="IPR027469">
    <property type="entry name" value="Cation_efflux_TMD_sf"/>
</dbReference>
<keyword evidence="4 7" id="KW-0812">Transmembrane</keyword>
<dbReference type="FunFam" id="1.20.1510.10:FF:000006">
    <property type="entry name" value="Divalent cation efflux transporter"/>
    <property type="match status" value="1"/>
</dbReference>
<dbReference type="GO" id="GO:0008324">
    <property type="term" value="F:monoatomic cation transmembrane transporter activity"/>
    <property type="evidence" value="ECO:0007669"/>
    <property type="project" value="InterPro"/>
</dbReference>
<feature type="transmembrane region" description="Helical" evidence="7">
    <location>
        <begin position="160"/>
        <end position="179"/>
    </location>
</feature>
<dbReference type="NCBIfam" id="TIGR01297">
    <property type="entry name" value="CDF"/>
    <property type="match status" value="1"/>
</dbReference>
<organism evidence="10 11">
    <name type="scientific">Acidaminococcus fermentans</name>
    <dbReference type="NCBI Taxonomy" id="905"/>
    <lineage>
        <taxon>Bacteria</taxon>
        <taxon>Bacillati</taxon>
        <taxon>Bacillota</taxon>
        <taxon>Negativicutes</taxon>
        <taxon>Acidaminococcales</taxon>
        <taxon>Acidaminococcaceae</taxon>
        <taxon>Acidaminococcus</taxon>
    </lineage>
</organism>
<evidence type="ECO:0000313" key="11">
    <source>
        <dbReference type="Proteomes" id="UP000182379"/>
    </source>
</evidence>
<feature type="transmembrane region" description="Helical" evidence="7">
    <location>
        <begin position="119"/>
        <end position="140"/>
    </location>
</feature>